<feature type="transmembrane region" description="Helical" evidence="1">
    <location>
        <begin position="316"/>
        <end position="336"/>
    </location>
</feature>
<feature type="transmembrane region" description="Helical" evidence="1">
    <location>
        <begin position="258"/>
        <end position="275"/>
    </location>
</feature>
<proteinExistence type="predicted"/>
<name>A0ABP6WHZ5_9ACTN</name>
<gene>
    <name evidence="2" type="ORF">GCM10022263_43480</name>
</gene>
<keyword evidence="1" id="KW-0812">Transmembrane</keyword>
<feature type="transmembrane region" description="Helical" evidence="1">
    <location>
        <begin position="282"/>
        <end position="304"/>
    </location>
</feature>
<evidence type="ECO:0000313" key="3">
    <source>
        <dbReference type="Proteomes" id="UP001500301"/>
    </source>
</evidence>
<sequence>MGATYAALLLGSQFFADDFLYLQLGARDALTIPWLFEPSYGHLAPVFRLLHVLIAREGGVSWPFAAGVLAILVGLMYTAILWFARLLLGRGPAAIVVALVCASAIPTLRTTMWLASGVQVIGGAFCMTLCIAGFIAYLKSDKRWHLAVSVGALALGLLWQERPILTIGYLILIRYLFFTPERPWGWPRVRSEARIWAPYLVVDAAYLWYRLFVFESEPAPGNLGDGVTLFTSGFLRSYLPSLVGVRQSLDSDWVEPSTVLGAIVLLAAFLYVLATRRGAWRCVAFLVATYGANIVVQAAGRLGVPGTDPVWISRDLQYFVDPYLATVFALCLAWTLPRRETPLISARVSAIAMTVVAVPVALSTALHWVDVVKVNHQSYSHRYLNQALTDLAHTGNVDLISLKVPEAVSPPFVARFTDQERFFTIDADLRRQFRDASPRKVVITADGNLVPAHPVTLGWASPAATDAGPACISGPAGTELRLEVPSGARADEQVGFVRITYSSPAAVAVRITSGPGADNDWPVRLPAGEDRSVIQRLDHTPTDQLRITTLRRAENLCVSSVWLGMIAVDTIDGCRVIDHHGAPTATAARCDEEWGNLPTAVGAED</sequence>
<feature type="transmembrane region" description="Helical" evidence="1">
    <location>
        <begin position="120"/>
        <end position="138"/>
    </location>
</feature>
<feature type="transmembrane region" description="Helical" evidence="1">
    <location>
        <begin position="348"/>
        <end position="369"/>
    </location>
</feature>
<protein>
    <recommendedName>
        <fullName evidence="4">Glycosyltransferase RgtA/B/C/D-like domain-containing protein</fullName>
    </recommendedName>
</protein>
<accession>A0ABP6WHZ5</accession>
<keyword evidence="1" id="KW-1133">Transmembrane helix</keyword>
<feature type="transmembrane region" description="Helical" evidence="1">
    <location>
        <begin position="62"/>
        <end position="84"/>
    </location>
</feature>
<feature type="transmembrane region" description="Helical" evidence="1">
    <location>
        <begin position="193"/>
        <end position="209"/>
    </location>
</feature>
<dbReference type="Proteomes" id="UP001500301">
    <property type="component" value="Unassembled WGS sequence"/>
</dbReference>
<comment type="caution">
    <text evidence="2">The sequence shown here is derived from an EMBL/GenBank/DDBJ whole genome shotgun (WGS) entry which is preliminary data.</text>
</comment>
<evidence type="ECO:0000256" key="1">
    <source>
        <dbReference type="SAM" id="Phobius"/>
    </source>
</evidence>
<keyword evidence="3" id="KW-1185">Reference proteome</keyword>
<evidence type="ECO:0000313" key="2">
    <source>
        <dbReference type="EMBL" id="GAA3551969.1"/>
    </source>
</evidence>
<feature type="transmembrane region" description="Helical" evidence="1">
    <location>
        <begin position="90"/>
        <end position="108"/>
    </location>
</feature>
<reference evidence="3" key="1">
    <citation type="journal article" date="2019" name="Int. J. Syst. Evol. Microbiol.">
        <title>The Global Catalogue of Microorganisms (GCM) 10K type strain sequencing project: providing services to taxonomists for standard genome sequencing and annotation.</title>
        <authorList>
            <consortium name="The Broad Institute Genomics Platform"/>
            <consortium name="The Broad Institute Genome Sequencing Center for Infectious Disease"/>
            <person name="Wu L."/>
            <person name="Ma J."/>
        </authorList>
    </citation>
    <scope>NUCLEOTIDE SEQUENCE [LARGE SCALE GENOMIC DNA]</scope>
    <source>
        <strain evidence="3">JCM 17460</strain>
    </source>
</reference>
<keyword evidence="1" id="KW-0472">Membrane</keyword>
<dbReference type="EMBL" id="BAABBB010000028">
    <property type="protein sequence ID" value="GAA3551969.1"/>
    <property type="molecule type" value="Genomic_DNA"/>
</dbReference>
<organism evidence="2 3">
    <name type="scientific">Nocardioides daeguensis</name>
    <dbReference type="NCBI Taxonomy" id="908359"/>
    <lineage>
        <taxon>Bacteria</taxon>
        <taxon>Bacillati</taxon>
        <taxon>Actinomycetota</taxon>
        <taxon>Actinomycetes</taxon>
        <taxon>Propionibacteriales</taxon>
        <taxon>Nocardioidaceae</taxon>
        <taxon>Nocardioides</taxon>
    </lineage>
</organism>
<evidence type="ECO:0008006" key="4">
    <source>
        <dbReference type="Google" id="ProtNLM"/>
    </source>
</evidence>